<dbReference type="GO" id="GO:0016020">
    <property type="term" value="C:membrane"/>
    <property type="evidence" value="ECO:0007669"/>
    <property type="project" value="InterPro"/>
</dbReference>
<accession>A0AAV4C647</accession>
<dbReference type="EMBL" id="BLXT01005873">
    <property type="protein sequence ID" value="GFO26895.1"/>
    <property type="molecule type" value="Genomic_DNA"/>
</dbReference>
<sequence>MKAGDHTSGEEAVMTTGPWILPAQTQGCLQLFYFMYGYQIGSLTMVAIVQGKRFNVFTLRGAKGNSWKEMRRTLKNTANVDIEITHLRTGCLIKSVHFLVISGFFYSLHSTLRLVAGCRLLGEFANQIATNVRDFSKLEPRGDVSGLFEYLSTHGRR</sequence>
<comment type="caution">
    <text evidence="2">The sequence shown here is derived from an EMBL/GenBank/DDBJ whole genome shotgun (WGS) entry which is preliminary data.</text>
</comment>
<dbReference type="Proteomes" id="UP000735302">
    <property type="component" value="Unassembled WGS sequence"/>
</dbReference>
<proteinExistence type="predicted"/>
<dbReference type="InterPro" id="IPR013320">
    <property type="entry name" value="ConA-like_dom_sf"/>
</dbReference>
<dbReference type="SUPFAM" id="SSF49899">
    <property type="entry name" value="Concanavalin A-like lectins/glucanases"/>
    <property type="match status" value="1"/>
</dbReference>
<dbReference type="InterPro" id="IPR000998">
    <property type="entry name" value="MAM_dom"/>
</dbReference>
<keyword evidence="3" id="KW-1185">Reference proteome</keyword>
<gene>
    <name evidence="2" type="ORF">PoB_005340000</name>
</gene>
<reference evidence="2 3" key="1">
    <citation type="journal article" date="2021" name="Elife">
        <title>Chloroplast acquisition without the gene transfer in kleptoplastic sea slugs, Plakobranchus ocellatus.</title>
        <authorList>
            <person name="Maeda T."/>
            <person name="Takahashi S."/>
            <person name="Yoshida T."/>
            <person name="Shimamura S."/>
            <person name="Takaki Y."/>
            <person name="Nagai Y."/>
            <person name="Toyoda A."/>
            <person name="Suzuki Y."/>
            <person name="Arimoto A."/>
            <person name="Ishii H."/>
            <person name="Satoh N."/>
            <person name="Nishiyama T."/>
            <person name="Hasebe M."/>
            <person name="Maruyama T."/>
            <person name="Minagawa J."/>
            <person name="Obokata J."/>
            <person name="Shigenobu S."/>
        </authorList>
    </citation>
    <scope>NUCLEOTIDE SEQUENCE [LARGE SCALE GENOMIC DNA]</scope>
</reference>
<feature type="domain" description="MAM" evidence="1">
    <location>
        <begin position="4"/>
        <end position="84"/>
    </location>
</feature>
<dbReference type="Gene3D" id="2.60.120.200">
    <property type="match status" value="1"/>
</dbReference>
<evidence type="ECO:0000313" key="3">
    <source>
        <dbReference type="Proteomes" id="UP000735302"/>
    </source>
</evidence>
<protein>
    <recommendedName>
        <fullName evidence="1">MAM domain-containing protein</fullName>
    </recommendedName>
</protein>
<name>A0AAV4C647_9GAST</name>
<dbReference type="Pfam" id="PF00629">
    <property type="entry name" value="MAM"/>
    <property type="match status" value="1"/>
</dbReference>
<organism evidence="2 3">
    <name type="scientific">Plakobranchus ocellatus</name>
    <dbReference type="NCBI Taxonomy" id="259542"/>
    <lineage>
        <taxon>Eukaryota</taxon>
        <taxon>Metazoa</taxon>
        <taxon>Spiralia</taxon>
        <taxon>Lophotrochozoa</taxon>
        <taxon>Mollusca</taxon>
        <taxon>Gastropoda</taxon>
        <taxon>Heterobranchia</taxon>
        <taxon>Euthyneura</taxon>
        <taxon>Panpulmonata</taxon>
        <taxon>Sacoglossa</taxon>
        <taxon>Placobranchoidea</taxon>
        <taxon>Plakobranchidae</taxon>
        <taxon>Plakobranchus</taxon>
    </lineage>
</organism>
<evidence type="ECO:0000259" key="1">
    <source>
        <dbReference type="Pfam" id="PF00629"/>
    </source>
</evidence>
<dbReference type="AlphaFoldDB" id="A0AAV4C647"/>
<evidence type="ECO:0000313" key="2">
    <source>
        <dbReference type="EMBL" id="GFO26895.1"/>
    </source>
</evidence>